<keyword evidence="1" id="KW-0812">Transmembrane</keyword>
<accession>A0A6N6VT53</accession>
<evidence type="ECO:0000256" key="1">
    <source>
        <dbReference type="SAM" id="Phobius"/>
    </source>
</evidence>
<comment type="caution">
    <text evidence="3">The sequence shown here is derived from an EMBL/GenBank/DDBJ whole genome shotgun (WGS) entry which is preliminary data.</text>
</comment>
<keyword evidence="1" id="KW-1133">Transmembrane helix</keyword>
<feature type="transmembrane region" description="Helical" evidence="1">
    <location>
        <begin position="47"/>
        <end position="66"/>
    </location>
</feature>
<sequence>MIRLLRNLALDNDASKSNIINPKRSSENTLFEETSYKAIKIAQRRKWTLIGLIASVAIVGLGFLIYNQALTSKNQKLSKEYSLIEEVFNKENLDYQKKLELFKGNAPKDFTPDYTKSMEQFSQFSKKYDTEAIGWQAAIKAASYYISKGLNDKAKEILEPIVANTGRYPLLQVQIRTTLSGIYASEKNEKKALDELKIVEEIPQNPLPNHARLLRAQILFLSGNKEEALKVLNQIISSSDSNSNSASQASDIQQQAKIWLNYLES</sequence>
<dbReference type="SUPFAM" id="SSF48452">
    <property type="entry name" value="TPR-like"/>
    <property type="match status" value="1"/>
</dbReference>
<dbReference type="EMBL" id="WFLM01000007">
    <property type="protein sequence ID" value="KAB8036240.1"/>
    <property type="molecule type" value="Genomic_DNA"/>
</dbReference>
<evidence type="ECO:0000313" key="3">
    <source>
        <dbReference type="EMBL" id="KAB8036240.1"/>
    </source>
</evidence>
<name>A0A6N6VT53_9BACT</name>
<dbReference type="InterPro" id="IPR018704">
    <property type="entry name" value="SecYEG/CpoB_TPR"/>
</dbReference>
<keyword evidence="4" id="KW-1185">Reference proteome</keyword>
<feature type="domain" description="Ancillary SecYEG translocon subunit/Cell division coordinator CpoB TPR" evidence="2">
    <location>
        <begin position="47"/>
        <end position="234"/>
    </location>
</feature>
<evidence type="ECO:0000313" key="4">
    <source>
        <dbReference type="Proteomes" id="UP000437748"/>
    </source>
</evidence>
<gene>
    <name evidence="3" type="ORF">GCL60_15750</name>
</gene>
<dbReference type="Pfam" id="PF09976">
    <property type="entry name" value="TPR_21"/>
    <property type="match status" value="1"/>
</dbReference>
<reference evidence="3 4" key="1">
    <citation type="submission" date="2019-10" db="EMBL/GenBank/DDBJ databases">
        <title>New species of Slilvanegrellaceae.</title>
        <authorList>
            <person name="Pitt A."/>
            <person name="Hahn M.W."/>
        </authorList>
    </citation>
    <scope>NUCLEOTIDE SEQUENCE [LARGE SCALE GENOMIC DNA]</scope>
    <source>
        <strain evidence="3 4">SP-Ram-0.45-NSY-1</strain>
    </source>
</reference>
<organism evidence="3 4">
    <name type="scientific">Silvanigrella paludirubra</name>
    <dbReference type="NCBI Taxonomy" id="2499159"/>
    <lineage>
        <taxon>Bacteria</taxon>
        <taxon>Pseudomonadati</taxon>
        <taxon>Bdellovibrionota</taxon>
        <taxon>Oligoflexia</taxon>
        <taxon>Silvanigrellales</taxon>
        <taxon>Silvanigrellaceae</taxon>
        <taxon>Silvanigrella</taxon>
    </lineage>
</organism>
<evidence type="ECO:0000259" key="2">
    <source>
        <dbReference type="Pfam" id="PF09976"/>
    </source>
</evidence>
<protein>
    <submittedName>
        <fullName evidence="3">Tetratricopeptide repeat protein</fullName>
    </submittedName>
</protein>
<dbReference type="AlphaFoldDB" id="A0A6N6VT53"/>
<dbReference type="Gene3D" id="1.25.40.10">
    <property type="entry name" value="Tetratricopeptide repeat domain"/>
    <property type="match status" value="1"/>
</dbReference>
<dbReference type="RefSeq" id="WP_153421709.1">
    <property type="nucleotide sequence ID" value="NZ_WFLM01000007.1"/>
</dbReference>
<dbReference type="OrthoDB" id="5293235at2"/>
<dbReference type="InterPro" id="IPR011990">
    <property type="entry name" value="TPR-like_helical_dom_sf"/>
</dbReference>
<dbReference type="Proteomes" id="UP000437748">
    <property type="component" value="Unassembled WGS sequence"/>
</dbReference>
<proteinExistence type="predicted"/>
<keyword evidence="1" id="KW-0472">Membrane</keyword>